<feature type="transmembrane region" description="Helical" evidence="1">
    <location>
        <begin position="20"/>
        <end position="37"/>
    </location>
</feature>
<evidence type="ECO:0000313" key="4">
    <source>
        <dbReference type="Proteomes" id="UP000001307"/>
    </source>
</evidence>
<sequence length="116" mass="13234">MGFNINEDIEEDLNVGSFKTFLVALLIVAIFFLLFHFREKILAKVYFWRQNGPDDLDALVEAENSVHYRRNCGVSQSGAYGQLVGKKGDDELSDLDEEDEIIISQCMAKNTRKIEN</sequence>
<reference evidence="2" key="1">
    <citation type="journal article" date="2010" name="Science">
        <title>Plasticity of animal genome architecture unmasked by rapid evolution of a pelagic tunicate.</title>
        <authorList>
            <person name="Denoeud F."/>
            <person name="Henriet S."/>
            <person name="Mungpakdee S."/>
            <person name="Aury J.M."/>
            <person name="Da Silva C."/>
            <person name="Brinkmann H."/>
            <person name="Mikhaleva J."/>
            <person name="Olsen L.C."/>
            <person name="Jubin C."/>
            <person name="Canestro C."/>
            <person name="Bouquet J.M."/>
            <person name="Danks G."/>
            <person name="Poulain J."/>
            <person name="Campsteijn C."/>
            <person name="Adamski M."/>
            <person name="Cross I."/>
            <person name="Yadetie F."/>
            <person name="Muffato M."/>
            <person name="Louis A."/>
            <person name="Butcher S."/>
            <person name="Tsagkogeorga G."/>
            <person name="Konrad A."/>
            <person name="Singh S."/>
            <person name="Jensen M.F."/>
            <person name="Cong E.H."/>
            <person name="Eikeseth-Otteraa H."/>
            <person name="Noel B."/>
            <person name="Anthouard V."/>
            <person name="Porcel B.M."/>
            <person name="Kachouri-Lafond R."/>
            <person name="Nishino A."/>
            <person name="Ugolini M."/>
            <person name="Chourrout P."/>
            <person name="Nishida H."/>
            <person name="Aasland R."/>
            <person name="Huzurbazar S."/>
            <person name="Westhof E."/>
            <person name="Delsuc F."/>
            <person name="Lehrach H."/>
            <person name="Reinhardt R."/>
            <person name="Weissenbach J."/>
            <person name="Roy S.W."/>
            <person name="Artiguenave F."/>
            <person name="Postlethwait J.H."/>
            <person name="Manak J.R."/>
            <person name="Thompson E.M."/>
            <person name="Jaillon O."/>
            <person name="Du Pasquier L."/>
            <person name="Boudinot P."/>
            <person name="Liberles D.A."/>
            <person name="Volff J.N."/>
            <person name="Philippe H."/>
            <person name="Lenhard B."/>
            <person name="Roest Crollius H."/>
            <person name="Wincker P."/>
            <person name="Chourrout D."/>
        </authorList>
    </citation>
    <scope>NUCLEOTIDE SEQUENCE [LARGE SCALE GENOMIC DNA]</scope>
</reference>
<keyword evidence="1" id="KW-1133">Transmembrane helix</keyword>
<dbReference type="AlphaFoldDB" id="E4WQT2"/>
<evidence type="ECO:0000313" key="3">
    <source>
        <dbReference type="EMBL" id="CBY40215.1"/>
    </source>
</evidence>
<proteinExistence type="predicted"/>
<evidence type="ECO:0000256" key="1">
    <source>
        <dbReference type="SAM" id="Phobius"/>
    </source>
</evidence>
<organism evidence="2">
    <name type="scientific">Oikopleura dioica</name>
    <name type="common">Tunicate</name>
    <dbReference type="NCBI Taxonomy" id="34765"/>
    <lineage>
        <taxon>Eukaryota</taxon>
        <taxon>Metazoa</taxon>
        <taxon>Chordata</taxon>
        <taxon>Tunicata</taxon>
        <taxon>Appendicularia</taxon>
        <taxon>Copelata</taxon>
        <taxon>Oikopleuridae</taxon>
        <taxon>Oikopleura</taxon>
    </lineage>
</organism>
<dbReference type="EMBL" id="FN655825">
    <property type="protein sequence ID" value="CBY40215.1"/>
    <property type="molecule type" value="Genomic_DNA"/>
</dbReference>
<keyword evidence="1" id="KW-0472">Membrane</keyword>
<dbReference type="InParanoid" id="E4WQT2"/>
<gene>
    <name evidence="2" type="ORF">GSOID_T00000150001</name>
    <name evidence="3" type="ORF">GSOID_T00022194001</name>
</gene>
<dbReference type="EMBL" id="FN653015">
    <property type="protein sequence ID" value="CBY20165.1"/>
    <property type="molecule type" value="Genomic_DNA"/>
</dbReference>
<dbReference type="OrthoDB" id="10453680at2759"/>
<accession>E4WQT2</accession>
<evidence type="ECO:0000313" key="2">
    <source>
        <dbReference type="EMBL" id="CBY20165.1"/>
    </source>
</evidence>
<protein>
    <submittedName>
        <fullName evidence="2">Uncharacterized protein</fullName>
    </submittedName>
</protein>
<keyword evidence="1" id="KW-0812">Transmembrane</keyword>
<dbReference type="Proteomes" id="UP000011014">
    <property type="component" value="Unassembled WGS sequence"/>
</dbReference>
<keyword evidence="4" id="KW-1185">Reference proteome</keyword>
<dbReference type="Proteomes" id="UP000001307">
    <property type="component" value="Unassembled WGS sequence"/>
</dbReference>
<name>E4WQT2_OIKDI</name>